<feature type="compositionally biased region" description="Basic and acidic residues" evidence="1">
    <location>
        <begin position="64"/>
        <end position="77"/>
    </location>
</feature>
<evidence type="ECO:0000313" key="2">
    <source>
        <dbReference type="EMBL" id="CEK60661.1"/>
    </source>
</evidence>
<protein>
    <submittedName>
        <fullName evidence="2">Uncharacterized protein</fullName>
    </submittedName>
</protein>
<reference evidence="2" key="1">
    <citation type="submission" date="2014-12" db="EMBL/GenBank/DDBJ databases">
        <title>Insight into the proteome of Arion vulgaris.</title>
        <authorList>
            <person name="Aradska J."/>
            <person name="Bulat T."/>
            <person name="Smidak R."/>
            <person name="Sarate P."/>
            <person name="Gangsoo J."/>
            <person name="Sialana F."/>
            <person name="Bilban M."/>
            <person name="Lubec G."/>
        </authorList>
    </citation>
    <scope>NUCLEOTIDE SEQUENCE</scope>
    <source>
        <tissue evidence="2">Skin</tissue>
    </source>
</reference>
<gene>
    <name evidence="2" type="primary">ORF40028</name>
</gene>
<organism evidence="2">
    <name type="scientific">Arion vulgaris</name>
    <dbReference type="NCBI Taxonomy" id="1028688"/>
    <lineage>
        <taxon>Eukaryota</taxon>
        <taxon>Metazoa</taxon>
        <taxon>Spiralia</taxon>
        <taxon>Lophotrochozoa</taxon>
        <taxon>Mollusca</taxon>
        <taxon>Gastropoda</taxon>
        <taxon>Heterobranchia</taxon>
        <taxon>Euthyneura</taxon>
        <taxon>Panpulmonata</taxon>
        <taxon>Eupulmonata</taxon>
        <taxon>Stylommatophora</taxon>
        <taxon>Helicina</taxon>
        <taxon>Arionoidea</taxon>
        <taxon>Arionidae</taxon>
        <taxon>Arion</taxon>
    </lineage>
</organism>
<accession>A0A0B6YY68</accession>
<sequence>GASSQSFIQGAKGDAVPSSKISCPQHARAKQVTKNKQPAATLQPAVIISQPTVEQKSKTSQYRTESKGPDASLRRGPDSTLLTSDYTQANGPDKSIRAGPDSSRLTGSQGAVGPDVSLRCGSQRDLLQENRNNSTTTTSNMLVSQG</sequence>
<proteinExistence type="predicted"/>
<evidence type="ECO:0000256" key="1">
    <source>
        <dbReference type="SAM" id="MobiDB-lite"/>
    </source>
</evidence>
<feature type="non-terminal residue" evidence="2">
    <location>
        <position position="1"/>
    </location>
</feature>
<name>A0A0B6YY68_9EUPU</name>
<feature type="compositionally biased region" description="Low complexity" evidence="1">
    <location>
        <begin position="130"/>
        <end position="140"/>
    </location>
</feature>
<feature type="compositionally biased region" description="Polar residues" evidence="1">
    <location>
        <begin position="80"/>
        <end position="90"/>
    </location>
</feature>
<feature type="region of interest" description="Disordered" evidence="1">
    <location>
        <begin position="1"/>
        <end position="146"/>
    </location>
</feature>
<dbReference type="AlphaFoldDB" id="A0A0B6YY68"/>
<feature type="compositionally biased region" description="Polar residues" evidence="1">
    <location>
        <begin position="49"/>
        <end position="63"/>
    </location>
</feature>
<dbReference type="EMBL" id="HACG01013796">
    <property type="protein sequence ID" value="CEK60661.1"/>
    <property type="molecule type" value="Transcribed_RNA"/>
</dbReference>